<dbReference type="InterPro" id="IPR002035">
    <property type="entry name" value="VWF_A"/>
</dbReference>
<gene>
    <name evidence="5" type="primary">ORF105664</name>
</gene>
<feature type="compositionally biased region" description="Acidic residues" evidence="3">
    <location>
        <begin position="275"/>
        <end position="288"/>
    </location>
</feature>
<name>A0A0B7AC72_9EUPU</name>
<dbReference type="FunFam" id="3.40.50.410:FF:000028">
    <property type="entry name" value="Midasin"/>
    <property type="match status" value="1"/>
</dbReference>
<dbReference type="EMBL" id="HACG01030736">
    <property type="protein sequence ID" value="CEK77601.1"/>
    <property type="molecule type" value="Transcribed_RNA"/>
</dbReference>
<sequence>GAKDVSDQIESEDQLEEAHRPEQEEKVEDSKEQPDIPSEDNAIEMSDDFDGKIHDLDDKEKGDEEGDDDQKEDEDMEKQMGEADGEQNDRLDERMWGSDEEDEDDIQDEKETKDDQGTGGMDKQKEEMVAKDDNKNATEAEDNVDDEKQKDVEEKKPNELMEEDNDDYDDNQVNPHNKEDKEEEVENLDLPIDLNLDDEDKTDKDVDEGNEETNKEDEVDKDKQSEEKLDDAETNSDKIDDFVEEIEANVPEPEDLENEGDKPGEDNTQNRTVEKEEEEEEKEGEGDDGTSGQEEEKPTAELGRDRDDVVASQDKVDTVEDAGDANQQAEIADSLGKGLEQDNQEEQALRDKQDKMEENDEGIGAASSEDQTGHQGQKSNQTADASTAQEQKLHQRNPGQSDSKRSLGSHDKDHRQLKAKEQSSTRDDEDQNDQDNDDDKIQSSKEYEHINDSKSHYDAQTIDVATKEQMLEKQAVPTHMEEEGDEVDQDDDVVMEDEEEEMEHVKSAEKRPAKSSDIDKNSKESDDTKQEVKDSQKVTVEGERVLTLTVERPPESSIHTIIENLHLDTLPQELDIDAMRTELEQCVRLWSHPEDTAADVVQVASEAWQKYLTITGSLSQELCEQLRLILEPSQATKLKGDYRTGKRLNMRKVIPYIASQFRKDKIWLRRSKPSKRQYQILIAIDDSASMADNHSKQLAFESLALVSNALTLLESGELSVCSFGEEVRLLHPFSEPFTNQSGAKILQQLTCEQKQTKYGMLLDKALALLVDSRRHHSPIAAHAETAQLLLILSDGNGVFREGMDVVRRAVRRARSAKIFLVFIILDNPERKSSVLDAKVPIMESSGQIKEIKCYMEMFPFPFYVILRDINNMPQILSDALRQWFELVTSSDR</sequence>
<feature type="compositionally biased region" description="Basic and acidic residues" evidence="3">
    <location>
        <begin position="294"/>
        <end position="318"/>
    </location>
</feature>
<feature type="compositionally biased region" description="Basic and acidic residues" evidence="3">
    <location>
        <begin position="402"/>
        <end position="426"/>
    </location>
</feature>
<dbReference type="GO" id="GO:0005524">
    <property type="term" value="F:ATP binding"/>
    <property type="evidence" value="ECO:0007669"/>
    <property type="project" value="UniProtKB-KW"/>
</dbReference>
<evidence type="ECO:0000259" key="4">
    <source>
        <dbReference type="PROSITE" id="PS50234"/>
    </source>
</evidence>
<organism evidence="5">
    <name type="scientific">Arion vulgaris</name>
    <dbReference type="NCBI Taxonomy" id="1028688"/>
    <lineage>
        <taxon>Eukaryota</taxon>
        <taxon>Metazoa</taxon>
        <taxon>Spiralia</taxon>
        <taxon>Lophotrochozoa</taxon>
        <taxon>Mollusca</taxon>
        <taxon>Gastropoda</taxon>
        <taxon>Heterobranchia</taxon>
        <taxon>Euthyneura</taxon>
        <taxon>Panpulmonata</taxon>
        <taxon>Eupulmonata</taxon>
        <taxon>Stylommatophora</taxon>
        <taxon>Helicina</taxon>
        <taxon>Arionoidea</taxon>
        <taxon>Arionidae</taxon>
        <taxon>Arion</taxon>
    </lineage>
</organism>
<feature type="non-terminal residue" evidence="5">
    <location>
        <position position="1"/>
    </location>
</feature>
<evidence type="ECO:0000256" key="2">
    <source>
        <dbReference type="ARBA" id="ARBA00022840"/>
    </source>
</evidence>
<evidence type="ECO:0000313" key="5">
    <source>
        <dbReference type="EMBL" id="CEK77601.1"/>
    </source>
</evidence>
<feature type="compositionally biased region" description="Basic and acidic residues" evidence="3">
    <location>
        <begin position="347"/>
        <end position="356"/>
    </location>
</feature>
<feature type="compositionally biased region" description="Acidic residues" evidence="3">
    <location>
        <begin position="427"/>
        <end position="438"/>
    </location>
</feature>
<dbReference type="Pfam" id="PF13519">
    <property type="entry name" value="VWA_2"/>
    <property type="match status" value="1"/>
</dbReference>
<feature type="region of interest" description="Disordered" evidence="3">
    <location>
        <begin position="1"/>
        <end position="538"/>
    </location>
</feature>
<feature type="compositionally biased region" description="Acidic residues" evidence="3">
    <location>
        <begin position="482"/>
        <end position="502"/>
    </location>
</feature>
<dbReference type="PROSITE" id="PS50234">
    <property type="entry name" value="VWFA"/>
    <property type="match status" value="1"/>
</dbReference>
<feature type="domain" description="VWFA" evidence="4">
    <location>
        <begin position="679"/>
        <end position="880"/>
    </location>
</feature>
<feature type="compositionally biased region" description="Acidic residues" evidence="3">
    <location>
        <begin position="98"/>
        <end position="108"/>
    </location>
</feature>
<keyword evidence="1" id="KW-0547">Nucleotide-binding</keyword>
<feature type="compositionally biased region" description="Basic and acidic residues" evidence="3">
    <location>
        <begin position="439"/>
        <end position="457"/>
    </location>
</feature>
<feature type="compositionally biased region" description="Acidic residues" evidence="3">
    <location>
        <begin position="160"/>
        <end position="170"/>
    </location>
</feature>
<dbReference type="GO" id="GO:0030687">
    <property type="term" value="C:preribosome, large subunit precursor"/>
    <property type="evidence" value="ECO:0007669"/>
    <property type="project" value="TreeGrafter"/>
</dbReference>
<dbReference type="GO" id="GO:0000027">
    <property type="term" value="P:ribosomal large subunit assembly"/>
    <property type="evidence" value="ECO:0007669"/>
    <property type="project" value="TreeGrafter"/>
</dbReference>
<feature type="compositionally biased region" description="Basic and acidic residues" evidence="3">
    <location>
        <begin position="49"/>
        <end position="62"/>
    </location>
</feature>
<feature type="compositionally biased region" description="Acidic residues" evidence="3">
    <location>
        <begin position="63"/>
        <end position="76"/>
    </location>
</feature>
<feature type="compositionally biased region" description="Acidic residues" evidence="3">
    <location>
        <begin position="37"/>
        <end position="48"/>
    </location>
</feature>
<dbReference type="GO" id="GO:0000055">
    <property type="term" value="P:ribosomal large subunit export from nucleus"/>
    <property type="evidence" value="ECO:0007669"/>
    <property type="project" value="TreeGrafter"/>
</dbReference>
<accession>A0A0B7AC72</accession>
<dbReference type="PANTHER" id="PTHR48103">
    <property type="entry name" value="MIDASIN-RELATED"/>
    <property type="match status" value="1"/>
</dbReference>
<evidence type="ECO:0000256" key="3">
    <source>
        <dbReference type="SAM" id="MobiDB-lite"/>
    </source>
</evidence>
<dbReference type="AlphaFoldDB" id="A0A0B7AC72"/>
<dbReference type="PANTHER" id="PTHR48103:SF2">
    <property type="entry name" value="MIDASIN"/>
    <property type="match status" value="1"/>
</dbReference>
<protein>
    <recommendedName>
        <fullName evidence="4">VWFA domain-containing protein</fullName>
    </recommendedName>
</protein>
<feature type="compositionally biased region" description="Acidic residues" evidence="3">
    <location>
        <begin position="242"/>
        <end position="258"/>
    </location>
</feature>
<feature type="compositionally biased region" description="Acidic residues" evidence="3">
    <location>
        <begin position="195"/>
        <end position="211"/>
    </location>
</feature>
<dbReference type="CDD" id="cd01460">
    <property type="entry name" value="vWA_midasin"/>
    <property type="match status" value="1"/>
</dbReference>
<feature type="compositionally biased region" description="Basic and acidic residues" evidence="3">
    <location>
        <begin position="212"/>
        <end position="227"/>
    </location>
</feature>
<dbReference type="SUPFAM" id="SSF53300">
    <property type="entry name" value="vWA-like"/>
    <property type="match status" value="1"/>
</dbReference>
<dbReference type="InterPro" id="IPR036465">
    <property type="entry name" value="vWFA_dom_sf"/>
</dbReference>
<feature type="compositionally biased region" description="Polar residues" evidence="3">
    <location>
        <begin position="368"/>
        <end position="390"/>
    </location>
</feature>
<feature type="compositionally biased region" description="Basic and acidic residues" evidence="3">
    <location>
        <begin position="16"/>
        <end position="34"/>
    </location>
</feature>
<feature type="compositionally biased region" description="Basic and acidic residues" evidence="3">
    <location>
        <begin position="109"/>
        <end position="138"/>
    </location>
</feature>
<keyword evidence="2" id="KW-0067">ATP-binding</keyword>
<dbReference type="Gene3D" id="3.40.50.410">
    <property type="entry name" value="von Willebrand factor, type A domain"/>
    <property type="match status" value="1"/>
</dbReference>
<feature type="compositionally biased region" description="Basic and acidic residues" evidence="3">
    <location>
        <begin position="503"/>
        <end position="538"/>
    </location>
</feature>
<reference evidence="5" key="1">
    <citation type="submission" date="2014-12" db="EMBL/GenBank/DDBJ databases">
        <title>Insight into the proteome of Arion vulgaris.</title>
        <authorList>
            <person name="Aradska J."/>
            <person name="Bulat T."/>
            <person name="Smidak R."/>
            <person name="Sarate P."/>
            <person name="Gangsoo J."/>
            <person name="Sialana F."/>
            <person name="Bilban M."/>
            <person name="Lubec G."/>
        </authorList>
    </citation>
    <scope>NUCLEOTIDE SEQUENCE</scope>
    <source>
        <tissue evidence="5">Skin</tissue>
    </source>
</reference>
<dbReference type="GO" id="GO:0005634">
    <property type="term" value="C:nucleus"/>
    <property type="evidence" value="ECO:0007669"/>
    <property type="project" value="TreeGrafter"/>
</dbReference>
<feature type="compositionally biased region" description="Basic and acidic residues" evidence="3">
    <location>
        <begin position="77"/>
        <end position="97"/>
    </location>
</feature>
<feature type="compositionally biased region" description="Basic and acidic residues" evidence="3">
    <location>
        <begin position="146"/>
        <end position="159"/>
    </location>
</feature>
<proteinExistence type="predicted"/>
<evidence type="ECO:0000256" key="1">
    <source>
        <dbReference type="ARBA" id="ARBA00022741"/>
    </source>
</evidence>